<dbReference type="CDD" id="cd06445">
    <property type="entry name" value="ATase"/>
    <property type="match status" value="1"/>
</dbReference>
<evidence type="ECO:0000256" key="8">
    <source>
        <dbReference type="ARBA" id="ARBA00049348"/>
    </source>
</evidence>
<dbReference type="Gene3D" id="3.30.160.70">
    <property type="entry name" value="Methylated DNA-protein cysteine methyltransferase domain"/>
    <property type="match status" value="1"/>
</dbReference>
<dbReference type="PROSITE" id="PS00374">
    <property type="entry name" value="MGMT"/>
    <property type="match status" value="1"/>
</dbReference>
<dbReference type="EMBL" id="PZZP01000001">
    <property type="protein sequence ID" value="PTM58815.1"/>
    <property type="molecule type" value="Genomic_DNA"/>
</dbReference>
<dbReference type="Pfam" id="PF02870">
    <property type="entry name" value="Methyltransf_1N"/>
    <property type="match status" value="1"/>
</dbReference>
<keyword evidence="7" id="KW-0234">DNA repair</keyword>
<gene>
    <name evidence="11" type="ORF">C8J48_1409</name>
</gene>
<dbReference type="EC" id="2.1.1.63" evidence="3"/>
<protein>
    <recommendedName>
        <fullName evidence="3">methylated-DNA--[protein]-cysteine S-methyltransferase</fullName>
        <ecNumber evidence="3">2.1.1.63</ecNumber>
    </recommendedName>
</protein>
<feature type="domain" description="Methylguanine DNA methyltransferase ribonuclease-like" evidence="10">
    <location>
        <begin position="69"/>
        <end position="147"/>
    </location>
</feature>
<proteinExistence type="inferred from homology"/>
<evidence type="ECO:0000256" key="7">
    <source>
        <dbReference type="ARBA" id="ARBA00023204"/>
    </source>
</evidence>
<dbReference type="InterPro" id="IPR036631">
    <property type="entry name" value="MGMT_N_sf"/>
</dbReference>
<evidence type="ECO:0000256" key="6">
    <source>
        <dbReference type="ARBA" id="ARBA00022763"/>
    </source>
</evidence>
<reference evidence="11 12" key="1">
    <citation type="submission" date="2018-04" db="EMBL/GenBank/DDBJ databases">
        <title>Genomic Encyclopedia of Archaeal and Bacterial Type Strains, Phase II (KMG-II): from individual species to whole genera.</title>
        <authorList>
            <person name="Goeker M."/>
        </authorList>
    </citation>
    <scope>NUCLEOTIDE SEQUENCE [LARGE SCALE GENOMIC DNA]</scope>
    <source>
        <strain evidence="11 12">DSM 45169</strain>
    </source>
</reference>
<dbReference type="SUPFAM" id="SSF46767">
    <property type="entry name" value="Methylated DNA-protein cysteine methyltransferase, C-terminal domain"/>
    <property type="match status" value="1"/>
</dbReference>
<dbReference type="InterPro" id="IPR001497">
    <property type="entry name" value="MethylDNA_cys_MeTrfase_AS"/>
</dbReference>
<evidence type="ECO:0000313" key="11">
    <source>
        <dbReference type="EMBL" id="PTM58815.1"/>
    </source>
</evidence>
<evidence type="ECO:0000256" key="5">
    <source>
        <dbReference type="ARBA" id="ARBA00022679"/>
    </source>
</evidence>
<dbReference type="PANTHER" id="PTHR10815:SF12">
    <property type="entry name" value="METHYLATED-DNA--PROTEIN-CYSTEINE METHYLTRANSFERASE, INDUCIBLE"/>
    <property type="match status" value="1"/>
</dbReference>
<comment type="caution">
    <text evidence="11">The sequence shown here is derived from an EMBL/GenBank/DDBJ whole genome shotgun (WGS) entry which is preliminary data.</text>
</comment>
<keyword evidence="12" id="KW-1185">Reference proteome</keyword>
<dbReference type="PANTHER" id="PTHR10815">
    <property type="entry name" value="METHYLATED-DNA--PROTEIN-CYSTEINE METHYLTRANSFERASE"/>
    <property type="match status" value="1"/>
</dbReference>
<keyword evidence="5 11" id="KW-0808">Transferase</keyword>
<evidence type="ECO:0000256" key="4">
    <source>
        <dbReference type="ARBA" id="ARBA00022603"/>
    </source>
</evidence>
<accession>A0A2T4ZAC9</accession>
<evidence type="ECO:0000256" key="2">
    <source>
        <dbReference type="ARBA" id="ARBA00008711"/>
    </source>
</evidence>
<organism evidence="11 12">
    <name type="scientific">Desmospora activa DSM 45169</name>
    <dbReference type="NCBI Taxonomy" id="1121389"/>
    <lineage>
        <taxon>Bacteria</taxon>
        <taxon>Bacillati</taxon>
        <taxon>Bacillota</taxon>
        <taxon>Bacilli</taxon>
        <taxon>Bacillales</taxon>
        <taxon>Thermoactinomycetaceae</taxon>
        <taxon>Desmospora</taxon>
    </lineage>
</organism>
<name>A0A2T4ZAC9_9BACL</name>
<feature type="domain" description="Methylated-DNA-[protein]-cysteine S-methyltransferase DNA binding" evidence="9">
    <location>
        <begin position="151"/>
        <end position="231"/>
    </location>
</feature>
<dbReference type="Gene3D" id="1.10.10.10">
    <property type="entry name" value="Winged helix-like DNA-binding domain superfamily/Winged helix DNA-binding domain"/>
    <property type="match status" value="1"/>
</dbReference>
<evidence type="ECO:0000259" key="9">
    <source>
        <dbReference type="Pfam" id="PF01035"/>
    </source>
</evidence>
<dbReference type="GO" id="GO:0003908">
    <property type="term" value="F:methylated-DNA-[protein]-cysteine S-methyltransferase activity"/>
    <property type="evidence" value="ECO:0007669"/>
    <property type="project" value="UniProtKB-EC"/>
</dbReference>
<dbReference type="SUPFAM" id="SSF53155">
    <property type="entry name" value="Methylated DNA-protein cysteine methyltransferase domain"/>
    <property type="match status" value="1"/>
</dbReference>
<sequence length="234" mass="26712">MLVFILILPKGTFLVRTQFYHKTDGQNFVILLLHSKTRSTTHELGYTACGGDRMAQRNLLMNDTHKQPIYWSLFEYDNWKLYMAATSRGLCYVGSPNKPFAELTDWVNNRFPQFELVRNDERLQPYQMELAEYFQGKRQSFSFPVDIQGTSFQQAIWNALNQIPYGKTVTYSQIAELIEKPQAVRAVGAAIGANPVLISVPCHRVIGKNGTLTGYRGGLEMKKHLLRLEGVTND</sequence>
<dbReference type="InterPro" id="IPR014048">
    <property type="entry name" value="MethylDNA_cys_MeTrfase_DNA-bd"/>
</dbReference>
<keyword evidence="6" id="KW-0227">DNA damage</keyword>
<dbReference type="InterPro" id="IPR008332">
    <property type="entry name" value="MethylG_MeTrfase_N"/>
</dbReference>
<evidence type="ECO:0000256" key="3">
    <source>
        <dbReference type="ARBA" id="ARBA00011918"/>
    </source>
</evidence>
<dbReference type="GO" id="GO:0032259">
    <property type="term" value="P:methylation"/>
    <property type="evidence" value="ECO:0007669"/>
    <property type="project" value="UniProtKB-KW"/>
</dbReference>
<dbReference type="NCBIfam" id="TIGR00589">
    <property type="entry name" value="ogt"/>
    <property type="match status" value="1"/>
</dbReference>
<comment type="similarity">
    <text evidence="2">Belongs to the MGMT family.</text>
</comment>
<comment type="catalytic activity">
    <reaction evidence="8">
        <text>a 6-O-methyl-2'-deoxyguanosine in DNA + L-cysteinyl-[protein] = S-methyl-L-cysteinyl-[protein] + a 2'-deoxyguanosine in DNA</text>
        <dbReference type="Rhea" id="RHEA:24000"/>
        <dbReference type="Rhea" id="RHEA-COMP:10131"/>
        <dbReference type="Rhea" id="RHEA-COMP:10132"/>
        <dbReference type="Rhea" id="RHEA-COMP:11367"/>
        <dbReference type="Rhea" id="RHEA-COMP:11368"/>
        <dbReference type="ChEBI" id="CHEBI:29950"/>
        <dbReference type="ChEBI" id="CHEBI:82612"/>
        <dbReference type="ChEBI" id="CHEBI:85445"/>
        <dbReference type="ChEBI" id="CHEBI:85448"/>
        <dbReference type="EC" id="2.1.1.63"/>
    </reaction>
</comment>
<dbReference type="InterPro" id="IPR036217">
    <property type="entry name" value="MethylDNA_cys_MeTrfase_DNAb"/>
</dbReference>
<dbReference type="Pfam" id="PF01035">
    <property type="entry name" value="DNA_binding_1"/>
    <property type="match status" value="1"/>
</dbReference>
<dbReference type="Proteomes" id="UP000241639">
    <property type="component" value="Unassembled WGS sequence"/>
</dbReference>
<comment type="catalytic activity">
    <reaction evidence="1">
        <text>a 4-O-methyl-thymidine in DNA + L-cysteinyl-[protein] = a thymidine in DNA + S-methyl-L-cysteinyl-[protein]</text>
        <dbReference type="Rhea" id="RHEA:53428"/>
        <dbReference type="Rhea" id="RHEA-COMP:10131"/>
        <dbReference type="Rhea" id="RHEA-COMP:10132"/>
        <dbReference type="Rhea" id="RHEA-COMP:13555"/>
        <dbReference type="Rhea" id="RHEA-COMP:13556"/>
        <dbReference type="ChEBI" id="CHEBI:29950"/>
        <dbReference type="ChEBI" id="CHEBI:82612"/>
        <dbReference type="ChEBI" id="CHEBI:137386"/>
        <dbReference type="ChEBI" id="CHEBI:137387"/>
        <dbReference type="EC" id="2.1.1.63"/>
    </reaction>
</comment>
<dbReference type="GO" id="GO:0006281">
    <property type="term" value="P:DNA repair"/>
    <property type="evidence" value="ECO:0007669"/>
    <property type="project" value="UniProtKB-KW"/>
</dbReference>
<evidence type="ECO:0000313" key="12">
    <source>
        <dbReference type="Proteomes" id="UP000241639"/>
    </source>
</evidence>
<dbReference type="AlphaFoldDB" id="A0A2T4ZAC9"/>
<dbReference type="FunFam" id="1.10.10.10:FF:000214">
    <property type="entry name" value="Methylated-DNA--protein-cysteine methyltransferase"/>
    <property type="match status" value="1"/>
</dbReference>
<dbReference type="InterPro" id="IPR036388">
    <property type="entry name" value="WH-like_DNA-bd_sf"/>
</dbReference>
<evidence type="ECO:0000256" key="1">
    <source>
        <dbReference type="ARBA" id="ARBA00001286"/>
    </source>
</evidence>
<keyword evidence="4 11" id="KW-0489">Methyltransferase</keyword>
<evidence type="ECO:0000259" key="10">
    <source>
        <dbReference type="Pfam" id="PF02870"/>
    </source>
</evidence>